<dbReference type="PATRIC" id="fig|45074.5.peg.1451"/>
<dbReference type="Pfam" id="PF06048">
    <property type="entry name" value="DUF927"/>
    <property type="match status" value="1"/>
</dbReference>
<dbReference type="AlphaFoldDB" id="A0A0W0Z2A8"/>
<dbReference type="EMBL" id="LNYU01000029">
    <property type="protein sequence ID" value="KTD63244.1"/>
    <property type="molecule type" value="Genomic_DNA"/>
</dbReference>
<dbReference type="Proteomes" id="UP000054703">
    <property type="component" value="Unassembled WGS sequence"/>
</dbReference>
<evidence type="ECO:0000313" key="2">
    <source>
        <dbReference type="EMBL" id="KTD63244.1"/>
    </source>
</evidence>
<protein>
    <recommendedName>
        <fullName evidence="1">DUF927 domain-containing protein</fullName>
    </recommendedName>
</protein>
<name>A0A0W0Z2A8_9GAMM</name>
<comment type="caution">
    <text evidence="2">The sequence shown here is derived from an EMBL/GenBank/DDBJ whole genome shotgun (WGS) entry which is preliminary data.</text>
</comment>
<feature type="domain" description="DUF927" evidence="1">
    <location>
        <begin position="4"/>
        <end position="169"/>
    </location>
</feature>
<proteinExistence type="predicted"/>
<organism evidence="2 3">
    <name type="scientific">Legionella santicrucis</name>
    <dbReference type="NCBI Taxonomy" id="45074"/>
    <lineage>
        <taxon>Bacteria</taxon>
        <taxon>Pseudomonadati</taxon>
        <taxon>Pseudomonadota</taxon>
        <taxon>Gammaproteobacteria</taxon>
        <taxon>Legionellales</taxon>
        <taxon>Legionellaceae</taxon>
        <taxon>Legionella</taxon>
    </lineage>
</organism>
<evidence type="ECO:0000259" key="1">
    <source>
        <dbReference type="Pfam" id="PF06048"/>
    </source>
</evidence>
<keyword evidence="3" id="KW-1185">Reference proteome</keyword>
<dbReference type="InterPro" id="IPR009270">
    <property type="entry name" value="DUF927"/>
</dbReference>
<sequence>MGNQLPPRWICSPLYGVAKTRDAKSGEGGRLLEWQDDDNVTHQWAMPLALLQGDASEVRRELARLGLAISHNRQARDLLIFYLQVVPIEDRAHCVDNLGWYGDVFLTVNGAIGDANAKVVFQNTHVIEPALSCAGTVEEWRDSIGRMALGNSSLIFPIATFAPSLAKLACEDSNSNGLEGLAALHND</sequence>
<reference evidence="2 3" key="1">
    <citation type="submission" date="2015-11" db="EMBL/GenBank/DDBJ databases">
        <title>Genomic analysis of 38 Legionella species identifies large and diverse effector repertoires.</title>
        <authorList>
            <person name="Burstein D."/>
            <person name="Amaro F."/>
            <person name="Zusman T."/>
            <person name="Lifshitz Z."/>
            <person name="Cohen O."/>
            <person name="Gilbert J.A."/>
            <person name="Pupko T."/>
            <person name="Shuman H.A."/>
            <person name="Segal G."/>
        </authorList>
    </citation>
    <scope>NUCLEOTIDE SEQUENCE [LARGE SCALE GENOMIC DNA]</scope>
    <source>
        <strain evidence="2 3">SC-63-C7</strain>
    </source>
</reference>
<gene>
    <name evidence="2" type="ORF">Lsan_1362</name>
</gene>
<evidence type="ECO:0000313" key="3">
    <source>
        <dbReference type="Proteomes" id="UP000054703"/>
    </source>
</evidence>
<accession>A0A0W0Z2A8</accession>
<dbReference type="STRING" id="45074.Lsan_1362"/>